<reference evidence="2 3" key="1">
    <citation type="journal article" date="2019" name="Sci. Rep.">
        <title>Orb-weaving spider Araneus ventricosus genome elucidates the spidroin gene catalogue.</title>
        <authorList>
            <person name="Kono N."/>
            <person name="Nakamura H."/>
            <person name="Ohtoshi R."/>
            <person name="Moran D.A.P."/>
            <person name="Shinohara A."/>
            <person name="Yoshida Y."/>
            <person name="Fujiwara M."/>
            <person name="Mori M."/>
            <person name="Tomita M."/>
            <person name="Arakawa K."/>
        </authorList>
    </citation>
    <scope>NUCLEOTIDE SEQUENCE [LARGE SCALE GENOMIC DNA]</scope>
</reference>
<dbReference type="Proteomes" id="UP000499080">
    <property type="component" value="Unassembled WGS sequence"/>
</dbReference>
<dbReference type="EMBL" id="BGPR01000023">
    <property type="protein sequence ID" value="GBL80873.1"/>
    <property type="molecule type" value="Genomic_DNA"/>
</dbReference>
<evidence type="ECO:0000256" key="1">
    <source>
        <dbReference type="SAM" id="MobiDB-lite"/>
    </source>
</evidence>
<gene>
    <name evidence="2" type="ORF">AVEN_26292_1</name>
</gene>
<proteinExistence type="predicted"/>
<organism evidence="2 3">
    <name type="scientific">Araneus ventricosus</name>
    <name type="common">Orbweaver spider</name>
    <name type="synonym">Epeira ventricosa</name>
    <dbReference type="NCBI Taxonomy" id="182803"/>
    <lineage>
        <taxon>Eukaryota</taxon>
        <taxon>Metazoa</taxon>
        <taxon>Ecdysozoa</taxon>
        <taxon>Arthropoda</taxon>
        <taxon>Chelicerata</taxon>
        <taxon>Arachnida</taxon>
        <taxon>Araneae</taxon>
        <taxon>Araneomorphae</taxon>
        <taxon>Entelegynae</taxon>
        <taxon>Araneoidea</taxon>
        <taxon>Araneidae</taxon>
        <taxon>Araneus</taxon>
    </lineage>
</organism>
<dbReference type="AlphaFoldDB" id="A0A4Y2AM24"/>
<evidence type="ECO:0000313" key="2">
    <source>
        <dbReference type="EMBL" id="GBL80873.1"/>
    </source>
</evidence>
<keyword evidence="3" id="KW-1185">Reference proteome</keyword>
<accession>A0A4Y2AM24</accession>
<evidence type="ECO:0000313" key="3">
    <source>
        <dbReference type="Proteomes" id="UP000499080"/>
    </source>
</evidence>
<sequence length="125" mass="13818">MELADIHLACGTAGHSPLGQSTFFGTQDEKHLCHCKKPMKNAADRGKSWNFIRFGFSLGAVGQKTEIRYSVGGRASLTKAKITKWGSVDRSQSGRMRAGTRFESGERRRHSSLRYRAARSEVGTV</sequence>
<feature type="region of interest" description="Disordered" evidence="1">
    <location>
        <begin position="88"/>
        <end position="111"/>
    </location>
</feature>
<comment type="caution">
    <text evidence="2">The sequence shown here is derived from an EMBL/GenBank/DDBJ whole genome shotgun (WGS) entry which is preliminary data.</text>
</comment>
<protein>
    <submittedName>
        <fullName evidence="2">Uncharacterized protein</fullName>
    </submittedName>
</protein>
<name>A0A4Y2AM24_ARAVE</name>